<evidence type="ECO:0000313" key="1">
    <source>
        <dbReference type="EMBL" id="QTA81208.1"/>
    </source>
</evidence>
<dbReference type="KEGG" id="dli:dnl_35390"/>
<dbReference type="EMBL" id="CP061799">
    <property type="protein sequence ID" value="QTA81208.1"/>
    <property type="molecule type" value="Genomic_DNA"/>
</dbReference>
<dbReference type="RefSeq" id="WP_207687277.1">
    <property type="nucleotide sequence ID" value="NZ_CP061799.1"/>
</dbReference>
<name>A0A975GHY2_9BACT</name>
<sequence>MSNRFDDIFSLDRLRQNWKTGQEEMPGDSSPLPAPVQVFINARSDFEKLREILNNKYPGKKGEGLRILTQELEQAVFLRFPENKKVDEQEKAGLNQTITGILNQIEDLEEALDIN</sequence>
<accession>A0A975GHY2</accession>
<dbReference type="Proteomes" id="UP000663720">
    <property type="component" value="Chromosome"/>
</dbReference>
<protein>
    <submittedName>
        <fullName evidence="1">Uncharacterized protein</fullName>
    </submittedName>
</protein>
<proteinExistence type="predicted"/>
<dbReference type="AlphaFoldDB" id="A0A975GHY2"/>
<gene>
    <name evidence="1" type="ORF">dnl_35390</name>
</gene>
<organism evidence="1 2">
    <name type="scientific">Desulfonema limicola</name>
    <dbReference type="NCBI Taxonomy" id="45656"/>
    <lineage>
        <taxon>Bacteria</taxon>
        <taxon>Pseudomonadati</taxon>
        <taxon>Thermodesulfobacteriota</taxon>
        <taxon>Desulfobacteria</taxon>
        <taxon>Desulfobacterales</taxon>
        <taxon>Desulfococcaceae</taxon>
        <taxon>Desulfonema</taxon>
    </lineage>
</organism>
<evidence type="ECO:0000313" key="2">
    <source>
        <dbReference type="Proteomes" id="UP000663720"/>
    </source>
</evidence>
<reference evidence="1" key="1">
    <citation type="journal article" date="2021" name="Microb. Physiol.">
        <title>Proteogenomic Insights into the Physiology of Marine, Sulfate-Reducing, Filamentous Desulfonema limicola and Desulfonema magnum.</title>
        <authorList>
            <person name="Schnaars V."/>
            <person name="Wohlbrand L."/>
            <person name="Scheve S."/>
            <person name="Hinrichs C."/>
            <person name="Reinhardt R."/>
            <person name="Rabus R."/>
        </authorList>
    </citation>
    <scope>NUCLEOTIDE SEQUENCE</scope>
    <source>
        <strain evidence="1">5ac10</strain>
    </source>
</reference>
<keyword evidence="2" id="KW-1185">Reference proteome</keyword>